<keyword evidence="1" id="KW-0732">Signal</keyword>
<sequence>MVGSTRTGPDQRPTRARRGRLALVLAVVGSLCLAAPCPSPACAAESGDGEPIARTLLALYDGAREPDPADTRVHRYAEAVLNHLGFVVAYHDIREPLPDPETVRAYAGLLTWFAAPPAARGRYLAWAETAVRSARKLIVLGATGGEFWSADMRGIQAILGEIGLTHDRRAIEATLGTRVVAEQRGLTRFERAPDPVVPGYDVVHATVRAEADVWLELGVPDRAGGGTSVAVAVTRRGGYAAAGFELAEDRGLDRARWLIDPFAFFGRILSADPWPVPDVTTVSGRRLYFSHVEGDGLNDVVGERQSRMLVAQRFLSDIVEAYPDLPLTFGLTPGDLDPRLGGNETPRALVAQIWGAAQVEPAVASYTRPFDWPFFARYSREREIARAAAARHDLPADILRTEDPDPAVQARWSVSRGREFPRQYLARPFDLGTEIDTAADAAGALLPAGKTLRLYLWTGNAKPFEAAVAATRRRHLLNMNGGESRFDADYASVAHLAPLARPVGAERQIYAGAADEIPVEKAWRPIRTGLRGFAATLANTGWPRRLKGYNLHYHLASLADPEALRIVRGYLDEARTAALAPIAASTYAAMVEGFFEAAVTRLDSGRWRVARRGAVQTLRLDGAGERRVDLGRSRGVMGQTRYADALYLALDPAVEPVEIVLASGPAAAAAPVSLVESRWQLAHLQRDEHGWRFEARGFGAGTFRWENVAAGRYDVTAHRAGKMGGETVWRGAAEAEGGGLAFTIPDAAGTPLDVAVARPRIEARND</sequence>
<dbReference type="Proteomes" id="UP001055108">
    <property type="component" value="Unassembled WGS sequence"/>
</dbReference>
<comment type="caution">
    <text evidence="2">The sequence shown here is derived from an EMBL/GenBank/DDBJ whole genome shotgun (WGS) entry which is preliminary data.</text>
</comment>
<gene>
    <name evidence="2" type="ORF">NBEOAGPD_4003</name>
</gene>
<organism evidence="2 3">
    <name type="scientific">Methylobacterium gregans</name>
    <dbReference type="NCBI Taxonomy" id="374424"/>
    <lineage>
        <taxon>Bacteria</taxon>
        <taxon>Pseudomonadati</taxon>
        <taxon>Pseudomonadota</taxon>
        <taxon>Alphaproteobacteria</taxon>
        <taxon>Hyphomicrobiales</taxon>
        <taxon>Methylobacteriaceae</taxon>
        <taxon>Methylobacterium</taxon>
    </lineage>
</organism>
<dbReference type="EMBL" id="BPQM01000111">
    <property type="protein sequence ID" value="GJD80760.1"/>
    <property type="molecule type" value="Genomic_DNA"/>
</dbReference>
<evidence type="ECO:0000256" key="1">
    <source>
        <dbReference type="SAM" id="SignalP"/>
    </source>
</evidence>
<name>A0AA37MC19_9HYPH</name>
<proteinExistence type="predicted"/>
<evidence type="ECO:0000313" key="2">
    <source>
        <dbReference type="EMBL" id="GJD80760.1"/>
    </source>
</evidence>
<dbReference type="AlphaFoldDB" id="A0AA37MC19"/>
<evidence type="ECO:0008006" key="4">
    <source>
        <dbReference type="Google" id="ProtNLM"/>
    </source>
</evidence>
<reference evidence="2" key="2">
    <citation type="submission" date="2021-08" db="EMBL/GenBank/DDBJ databases">
        <authorList>
            <person name="Tani A."/>
            <person name="Ola A."/>
            <person name="Ogura Y."/>
            <person name="Katsura K."/>
            <person name="Hayashi T."/>
        </authorList>
    </citation>
    <scope>NUCLEOTIDE SEQUENCE</scope>
    <source>
        <strain evidence="2">NBRC 103626</strain>
    </source>
</reference>
<feature type="signal peptide" evidence="1">
    <location>
        <begin position="1"/>
        <end position="43"/>
    </location>
</feature>
<reference evidence="2" key="1">
    <citation type="journal article" date="2016" name="Front. Microbiol.">
        <title>Genome Sequence of the Piezophilic, Mesophilic Sulfate-Reducing Bacterium Desulfovibrio indicus J2T.</title>
        <authorList>
            <person name="Cao J."/>
            <person name="Maignien L."/>
            <person name="Shao Z."/>
            <person name="Alain K."/>
            <person name="Jebbar M."/>
        </authorList>
    </citation>
    <scope>NUCLEOTIDE SEQUENCE</scope>
    <source>
        <strain evidence="2">NBRC 103626</strain>
    </source>
</reference>
<protein>
    <recommendedName>
        <fullName evidence="4">Glycoside hydrolase family 42 N-terminal domain-containing protein</fullName>
    </recommendedName>
</protein>
<accession>A0AA37MC19</accession>
<dbReference type="RefSeq" id="WP_238305124.1">
    <property type="nucleotide sequence ID" value="NZ_BPQM01000111.1"/>
</dbReference>
<keyword evidence="3" id="KW-1185">Reference proteome</keyword>
<feature type="chain" id="PRO_5041283852" description="Glycoside hydrolase family 42 N-terminal domain-containing protein" evidence="1">
    <location>
        <begin position="44"/>
        <end position="766"/>
    </location>
</feature>
<evidence type="ECO:0000313" key="3">
    <source>
        <dbReference type="Proteomes" id="UP001055108"/>
    </source>
</evidence>